<organism evidence="2 4">
    <name type="scientific">Lactococcus lactis</name>
    <dbReference type="NCBI Taxonomy" id="1358"/>
    <lineage>
        <taxon>Bacteria</taxon>
        <taxon>Bacillati</taxon>
        <taxon>Bacillota</taxon>
        <taxon>Bacilli</taxon>
        <taxon>Lactobacillales</taxon>
        <taxon>Streptococcaceae</taxon>
        <taxon>Lactococcus</taxon>
    </lineage>
</organism>
<reference evidence="2" key="3">
    <citation type="submission" date="2023-03" db="EMBL/GenBank/DDBJ databases">
        <authorList>
            <person name="Shen W."/>
            <person name="Cai J."/>
        </authorList>
    </citation>
    <scope>NUCLEOTIDE SEQUENCE</scope>
    <source>
        <strain evidence="2">Y37</strain>
    </source>
</reference>
<proteinExistence type="predicted"/>
<dbReference type="EMBL" id="MTJS01000001">
    <property type="protein sequence ID" value="PFG90062.1"/>
    <property type="molecule type" value="Genomic_DNA"/>
</dbReference>
<dbReference type="RefSeq" id="WP_038598402.1">
    <property type="nucleotide sequence ID" value="NZ_CABJEC010000005.1"/>
</dbReference>
<dbReference type="Proteomes" id="UP000225275">
    <property type="component" value="Unassembled WGS sequence"/>
</dbReference>
<evidence type="ECO:0008006" key="5">
    <source>
        <dbReference type="Google" id="ProtNLM"/>
    </source>
</evidence>
<evidence type="ECO:0000313" key="3">
    <source>
        <dbReference type="EMBL" id="PFG90062.1"/>
    </source>
</evidence>
<dbReference type="AlphaFoldDB" id="A0A2A9IS67"/>
<evidence type="ECO:0000313" key="4">
    <source>
        <dbReference type="Proteomes" id="UP001250218"/>
    </source>
</evidence>
<gene>
    <name evidence="3" type="ORF">BW154_00315</name>
    <name evidence="2" type="ORF">P7I04_11845</name>
</gene>
<evidence type="ECO:0000313" key="2">
    <source>
        <dbReference type="EMBL" id="MDT2946710.1"/>
    </source>
</evidence>
<sequence>MKTKQYTLILATVSTLLLLTVAVRADEVSPAINVTSSGDVNLVIPSDADKVITSKDNQVKYQVNDGVSIDNAVDGTDLTAPIIVDSQIISENRNSTSGVTTISADLSQAKIKNSRKVSLNSIGMNKLWETEVFAGTIPQVTTPKPVYDVTLGIKVSLKLKWTIVQKGSQATATLNNVSGGYSGDSQILVDSSHKTWVNAGEQDRGGSVYSQKFYPGSSRSFSYNLSLKTIPYAGGTGGSANYLAHLKRGTKSAWDVKIQAFAWGGITHDDW</sequence>
<dbReference type="KEGG" id="llj:LG36_0051"/>
<accession>A0A2A9IS67</accession>
<protein>
    <recommendedName>
        <fullName evidence="5">Cell surface protein</fullName>
    </recommendedName>
</protein>
<dbReference type="Proteomes" id="UP001250218">
    <property type="component" value="Unassembled WGS sequence"/>
</dbReference>
<feature type="chain" id="PRO_5043154605" description="Cell surface protein" evidence="1">
    <location>
        <begin position="26"/>
        <end position="271"/>
    </location>
</feature>
<evidence type="ECO:0000256" key="1">
    <source>
        <dbReference type="SAM" id="SignalP"/>
    </source>
</evidence>
<dbReference type="EMBL" id="JARQDL010000012">
    <property type="protein sequence ID" value="MDT2946710.1"/>
    <property type="molecule type" value="Genomic_DNA"/>
</dbReference>
<feature type="signal peptide" evidence="1">
    <location>
        <begin position="1"/>
        <end position="25"/>
    </location>
</feature>
<reference evidence="3" key="1">
    <citation type="submission" date="2017-01" db="EMBL/GenBank/DDBJ databases">
        <authorList>
            <person name="Lo R."/>
        </authorList>
    </citation>
    <scope>NUCLEOTIDE SEQUENCE</scope>
    <source>
        <strain evidence="3">537</strain>
    </source>
</reference>
<comment type="caution">
    <text evidence="2">The sequence shown here is derived from an EMBL/GenBank/DDBJ whole genome shotgun (WGS) entry which is preliminary data.</text>
</comment>
<keyword evidence="1" id="KW-0732">Signal</keyword>
<name>A0A2A9IS67_9LACT</name>
<reference evidence="3" key="2">
    <citation type="journal article" date="2018" name="Food Control">
        <title>Characterization of Lactococcus lactis isolates from herbs, fruits and vegetables for use as biopreservatives against Listeria monocytogenes in cheese.</title>
        <authorList>
            <person name="Ho V."/>
            <person name="Lo R."/>
            <person name="Bansal N."/>
            <person name="Turner M.S."/>
        </authorList>
    </citation>
    <scope>NUCLEOTIDE SEQUENCE</scope>
    <source>
        <strain evidence="3">537</strain>
    </source>
</reference>